<gene>
    <name evidence="5" type="primary">LOC130507571</name>
</gene>
<dbReference type="PROSITE" id="PS50158">
    <property type="entry name" value="ZF_CCHC"/>
    <property type="match status" value="1"/>
</dbReference>
<dbReference type="GO" id="GO:0003676">
    <property type="term" value="F:nucleic acid binding"/>
    <property type="evidence" value="ECO:0007669"/>
    <property type="project" value="InterPro"/>
</dbReference>
<dbReference type="InterPro" id="IPR021109">
    <property type="entry name" value="Peptidase_aspartic_dom_sf"/>
</dbReference>
<name>A0A9W3D354_RAPSA</name>
<organism evidence="4 5">
    <name type="scientific">Raphanus sativus</name>
    <name type="common">Radish</name>
    <name type="synonym">Raphanus raphanistrum var. sativus</name>
    <dbReference type="NCBI Taxonomy" id="3726"/>
    <lineage>
        <taxon>Eukaryota</taxon>
        <taxon>Viridiplantae</taxon>
        <taxon>Streptophyta</taxon>
        <taxon>Embryophyta</taxon>
        <taxon>Tracheophyta</taxon>
        <taxon>Spermatophyta</taxon>
        <taxon>Magnoliopsida</taxon>
        <taxon>eudicotyledons</taxon>
        <taxon>Gunneridae</taxon>
        <taxon>Pentapetalae</taxon>
        <taxon>rosids</taxon>
        <taxon>malvids</taxon>
        <taxon>Brassicales</taxon>
        <taxon>Brassicaceae</taxon>
        <taxon>Brassiceae</taxon>
        <taxon>Raphanus</taxon>
    </lineage>
</organism>
<keyword evidence="4" id="KW-1185">Reference proteome</keyword>
<proteinExistence type="predicted"/>
<dbReference type="InterPro" id="IPR005162">
    <property type="entry name" value="Retrotrans_gag_dom"/>
</dbReference>
<accession>A0A9W3D354</accession>
<protein>
    <submittedName>
        <fullName evidence="5">Uncharacterized protein LOC130507571</fullName>
    </submittedName>
</protein>
<dbReference type="SUPFAM" id="SSF50630">
    <property type="entry name" value="Acid proteases"/>
    <property type="match status" value="1"/>
</dbReference>
<dbReference type="Pfam" id="PF13650">
    <property type="entry name" value="Asp_protease_2"/>
    <property type="match status" value="1"/>
</dbReference>
<dbReference type="GO" id="GO:0008270">
    <property type="term" value="F:zinc ion binding"/>
    <property type="evidence" value="ECO:0007669"/>
    <property type="project" value="UniProtKB-KW"/>
</dbReference>
<dbReference type="KEGG" id="rsz:130507571"/>
<feature type="region of interest" description="Disordered" evidence="2">
    <location>
        <begin position="277"/>
        <end position="338"/>
    </location>
</feature>
<dbReference type="Gene3D" id="3.10.10.10">
    <property type="entry name" value="HIV Type 1 Reverse Transcriptase, subunit A, domain 1"/>
    <property type="match status" value="1"/>
</dbReference>
<dbReference type="AlphaFoldDB" id="A0A9W3D354"/>
<keyword evidence="1" id="KW-0862">Zinc</keyword>
<keyword evidence="1" id="KW-0479">Metal-binding</keyword>
<evidence type="ECO:0000256" key="2">
    <source>
        <dbReference type="SAM" id="MobiDB-lite"/>
    </source>
</evidence>
<dbReference type="InterPro" id="IPR043502">
    <property type="entry name" value="DNA/RNA_pol_sf"/>
</dbReference>
<sequence>MPPKQNKDKDVQHDDWGELRRTLQEMQVNMHTSIQQSHESLQQTLREVMAAIGQQQPHHQPRQQQHQHHQRDEHVIGDDDDMIDENPFAPLQAQINRYQNWNHGPIVDNRRWENGFKSDLPEFTGSIRGEELIDWIVTVEEIIEFKQVPANRQVALVATKFRGQAASWWLQLKSTRAREGKPKIATWEKLKKKLRKTFLPYNFDRTMFTRLQNLRQGSRTVDEYAEEFYLLMTRNEIHDSEIQLVSRFIGGLRFQLQNALEQFDPNTVAEAHRRAVSFERQSKSSSTNWNSSARLRNTASQDQTTSQGLNNTNPEAARTSVSNRASTSTEEQPLRRSSRPNALRCFGCGELGHIQTACPKQSKRGLLIEEVDPTYDEYHDDNEDELGDNTELEGDSGPLLVARRICLAPQVLEEPWLRTNIFQSTCTVKGKICRFIIDSGSCHNIVSDYAVRKLGLDKEAHPQPYKLTWLKEGTEVRVTHRTLVSFSIGAIYKDKIYCDIVPMDVGHLIFGRPWQYDRETTHDGKLSTFEEELRQTGFALALLSVSDMTASSKPHNMAFCPLLDEYNDVFPDDLPKELPPLRDIQHHIDLVPGASLPNRPHYRMSPQEHDELRRQVESLLSKGHIRESLSPCAVPALLIPKKDGSWRMCVDSRAINKITVRYRFPIPRLDDLLDQIGAATIFSKIVSRAATTRFEFVLEMNGRQLSKLGKDYLNGSLCLLDYLMHQAHLCGL</sequence>
<dbReference type="InterPro" id="IPR036875">
    <property type="entry name" value="Znf_CCHC_sf"/>
</dbReference>
<dbReference type="Proteomes" id="UP000504610">
    <property type="component" value="Unplaced"/>
</dbReference>
<dbReference type="Gene3D" id="2.40.70.10">
    <property type="entry name" value="Acid Proteases"/>
    <property type="match status" value="1"/>
</dbReference>
<dbReference type="RefSeq" id="XP_056858252.1">
    <property type="nucleotide sequence ID" value="XM_057002272.1"/>
</dbReference>
<dbReference type="Gene3D" id="4.10.60.10">
    <property type="entry name" value="Zinc finger, CCHC-type"/>
    <property type="match status" value="1"/>
</dbReference>
<dbReference type="InterPro" id="IPR043128">
    <property type="entry name" value="Rev_trsase/Diguanyl_cyclase"/>
</dbReference>
<evidence type="ECO:0000313" key="4">
    <source>
        <dbReference type="Proteomes" id="UP000504610"/>
    </source>
</evidence>
<dbReference type="GeneID" id="130507571"/>
<dbReference type="InterPro" id="IPR001878">
    <property type="entry name" value="Znf_CCHC"/>
</dbReference>
<evidence type="ECO:0000256" key="1">
    <source>
        <dbReference type="PROSITE-ProRule" id="PRU00047"/>
    </source>
</evidence>
<reference evidence="5" key="1">
    <citation type="submission" date="2025-08" db="UniProtKB">
        <authorList>
            <consortium name="RefSeq"/>
        </authorList>
    </citation>
    <scope>IDENTIFICATION</scope>
    <source>
        <tissue evidence="5">Leaf</tissue>
    </source>
</reference>
<feature type="compositionally biased region" description="Polar residues" evidence="2">
    <location>
        <begin position="293"/>
        <end position="331"/>
    </location>
</feature>
<feature type="compositionally biased region" description="Low complexity" evidence="2">
    <location>
        <begin position="283"/>
        <end position="292"/>
    </location>
</feature>
<dbReference type="SUPFAM" id="SSF56672">
    <property type="entry name" value="DNA/RNA polymerases"/>
    <property type="match status" value="1"/>
</dbReference>
<dbReference type="SMART" id="SM00343">
    <property type="entry name" value="ZnF_C2HC"/>
    <property type="match status" value="1"/>
</dbReference>
<feature type="compositionally biased region" description="Basic residues" evidence="2">
    <location>
        <begin position="59"/>
        <end position="69"/>
    </location>
</feature>
<dbReference type="OrthoDB" id="407598at2759"/>
<dbReference type="Pfam" id="PF03732">
    <property type="entry name" value="Retrotrans_gag"/>
    <property type="match status" value="1"/>
</dbReference>
<dbReference type="PANTHER" id="PTHR35046">
    <property type="entry name" value="ZINC KNUCKLE (CCHC-TYPE) FAMILY PROTEIN"/>
    <property type="match status" value="1"/>
</dbReference>
<evidence type="ECO:0000259" key="3">
    <source>
        <dbReference type="PROSITE" id="PS50158"/>
    </source>
</evidence>
<feature type="region of interest" description="Disordered" evidence="2">
    <location>
        <begin position="53"/>
        <end position="79"/>
    </location>
</feature>
<feature type="domain" description="CCHC-type" evidence="3">
    <location>
        <begin position="344"/>
        <end position="360"/>
    </location>
</feature>
<dbReference type="PANTHER" id="PTHR35046:SF18">
    <property type="entry name" value="RNA-DIRECTED DNA POLYMERASE"/>
    <property type="match status" value="1"/>
</dbReference>
<keyword evidence="1" id="KW-0863">Zinc-finger</keyword>
<dbReference type="Gene3D" id="3.30.70.270">
    <property type="match status" value="1"/>
</dbReference>
<dbReference type="CDD" id="cd00303">
    <property type="entry name" value="retropepsin_like"/>
    <property type="match status" value="1"/>
</dbReference>
<dbReference type="SUPFAM" id="SSF57756">
    <property type="entry name" value="Retrovirus zinc finger-like domains"/>
    <property type="match status" value="1"/>
</dbReference>
<evidence type="ECO:0000313" key="5">
    <source>
        <dbReference type="RefSeq" id="XP_056858252.1"/>
    </source>
</evidence>